<sequence length="445" mass="46208">MPANESRGRAIAAVVSRHRMRVGILGGLAASFGVGIVAACGGTDADNGGAVTVNDAGTDRGSIITPPATHIPIGIAAGGVHACATMDDGRLFCWGNNRHGQLGNPQITELPDGSRPFDKRPVPSPQLASVANTIQVATGDESDEDGQPAEATCAILTDAQAQCWGQNRYRALGRANSPVDDDYKPHPEALPVSNLGPSQQIVTNGMTSCAVSADDGWCWGRGLHWTDGGGGKFPTKVDGKGHPIKQIAIGHLFGAVLDEIGNVYGWGDNSRGQLAISPDYMFTDALEIAAGNYTACARVRSGEVMCIGSNTRGMLGRDKFDAPQDSVAAPVILPTNRSATKLAMASDHACALLDDGTIWCWGNNRYGGLGAGQINGNSVEPQESSLPLKVQGLSNPAVAIAAGIAFTCALLSDHTVMCWGLNRDGTLGQGSLDEAPHISPVRVQL</sequence>
<dbReference type="PANTHER" id="PTHR45982:SF1">
    <property type="entry name" value="REGULATOR OF CHROMOSOME CONDENSATION"/>
    <property type="match status" value="1"/>
</dbReference>
<dbReference type="Pfam" id="PF25390">
    <property type="entry name" value="WD40_RLD"/>
    <property type="match status" value="1"/>
</dbReference>
<organism evidence="4 5">
    <name type="scientific">Pendulispora brunnea</name>
    <dbReference type="NCBI Taxonomy" id="2905690"/>
    <lineage>
        <taxon>Bacteria</taxon>
        <taxon>Pseudomonadati</taxon>
        <taxon>Myxococcota</taxon>
        <taxon>Myxococcia</taxon>
        <taxon>Myxococcales</taxon>
        <taxon>Sorangiineae</taxon>
        <taxon>Pendulisporaceae</taxon>
        <taxon>Pendulispora</taxon>
    </lineage>
</organism>
<evidence type="ECO:0000256" key="2">
    <source>
        <dbReference type="ARBA" id="ARBA00022737"/>
    </source>
</evidence>
<dbReference type="InterPro" id="IPR000408">
    <property type="entry name" value="Reg_chr_condens"/>
</dbReference>
<dbReference type="SUPFAM" id="SSF50985">
    <property type="entry name" value="RCC1/BLIP-II"/>
    <property type="match status" value="2"/>
</dbReference>
<dbReference type="RefSeq" id="WP_394841604.1">
    <property type="nucleotide sequence ID" value="NZ_CP089982.1"/>
</dbReference>
<name>A0ABZ2K2J3_9BACT</name>
<dbReference type="Proteomes" id="UP001379533">
    <property type="component" value="Chromosome"/>
</dbReference>
<keyword evidence="2" id="KW-0677">Repeat</keyword>
<evidence type="ECO:0000256" key="1">
    <source>
        <dbReference type="ARBA" id="ARBA00022658"/>
    </source>
</evidence>
<reference evidence="4 5" key="1">
    <citation type="submission" date="2021-12" db="EMBL/GenBank/DDBJ databases">
        <title>Discovery of the Pendulisporaceae a myxobacterial family with distinct sporulation behavior and unique specialized metabolism.</title>
        <authorList>
            <person name="Garcia R."/>
            <person name="Popoff A."/>
            <person name="Bader C.D."/>
            <person name="Loehr J."/>
            <person name="Walesch S."/>
            <person name="Walt C."/>
            <person name="Boldt J."/>
            <person name="Bunk B."/>
            <person name="Haeckl F.J.F.P.J."/>
            <person name="Gunesch A.P."/>
            <person name="Birkelbach J."/>
            <person name="Nuebel U."/>
            <person name="Pietschmann T."/>
            <person name="Bach T."/>
            <person name="Mueller R."/>
        </authorList>
    </citation>
    <scope>NUCLEOTIDE SEQUENCE [LARGE SCALE GENOMIC DNA]</scope>
    <source>
        <strain evidence="4 5">MSr12523</strain>
    </source>
</reference>
<dbReference type="InterPro" id="IPR051553">
    <property type="entry name" value="Ran_GTPase-activating"/>
</dbReference>
<proteinExistence type="predicted"/>
<feature type="domain" description="RCC1-like" evidence="3">
    <location>
        <begin position="152"/>
        <end position="444"/>
    </location>
</feature>
<evidence type="ECO:0000259" key="3">
    <source>
        <dbReference type="Pfam" id="PF25390"/>
    </source>
</evidence>
<dbReference type="EMBL" id="CP089982">
    <property type="protein sequence ID" value="WXA90984.1"/>
    <property type="molecule type" value="Genomic_DNA"/>
</dbReference>
<accession>A0ABZ2K2J3</accession>
<dbReference type="PROSITE" id="PS50012">
    <property type="entry name" value="RCC1_3"/>
    <property type="match status" value="4"/>
</dbReference>
<dbReference type="Pfam" id="PF13540">
    <property type="entry name" value="RCC1_2"/>
    <property type="match status" value="1"/>
</dbReference>
<dbReference type="InterPro" id="IPR058923">
    <property type="entry name" value="RCC1-like_dom"/>
</dbReference>
<evidence type="ECO:0000313" key="5">
    <source>
        <dbReference type="Proteomes" id="UP001379533"/>
    </source>
</evidence>
<evidence type="ECO:0000313" key="4">
    <source>
        <dbReference type="EMBL" id="WXA90984.1"/>
    </source>
</evidence>
<gene>
    <name evidence="4" type="ORF">LZC95_31580</name>
</gene>
<protein>
    <recommendedName>
        <fullName evidence="3">RCC1-like domain-containing protein</fullName>
    </recommendedName>
</protein>
<keyword evidence="1" id="KW-0344">Guanine-nucleotide releasing factor</keyword>
<dbReference type="PRINTS" id="PR00633">
    <property type="entry name" value="RCCNDNSATION"/>
</dbReference>
<keyword evidence="5" id="KW-1185">Reference proteome</keyword>
<dbReference type="PANTHER" id="PTHR45982">
    <property type="entry name" value="REGULATOR OF CHROMOSOME CONDENSATION"/>
    <property type="match status" value="1"/>
</dbReference>
<dbReference type="InterPro" id="IPR009091">
    <property type="entry name" value="RCC1/BLIP-II"/>
</dbReference>
<dbReference type="Gene3D" id="2.130.10.30">
    <property type="entry name" value="Regulator of chromosome condensation 1/beta-lactamase-inhibitor protein II"/>
    <property type="match status" value="2"/>
</dbReference>